<organism evidence="1 2">
    <name type="scientific">Araneus ventricosus</name>
    <name type="common">Orbweaver spider</name>
    <name type="synonym">Epeira ventricosa</name>
    <dbReference type="NCBI Taxonomy" id="182803"/>
    <lineage>
        <taxon>Eukaryota</taxon>
        <taxon>Metazoa</taxon>
        <taxon>Ecdysozoa</taxon>
        <taxon>Arthropoda</taxon>
        <taxon>Chelicerata</taxon>
        <taxon>Arachnida</taxon>
        <taxon>Araneae</taxon>
        <taxon>Araneomorphae</taxon>
        <taxon>Entelegynae</taxon>
        <taxon>Araneoidea</taxon>
        <taxon>Araneidae</taxon>
        <taxon>Araneus</taxon>
    </lineage>
</organism>
<keyword evidence="2" id="KW-1185">Reference proteome</keyword>
<dbReference type="AlphaFoldDB" id="A0A4Y2AMQ3"/>
<protein>
    <submittedName>
        <fullName evidence="1">Uncharacterized protein</fullName>
    </submittedName>
</protein>
<comment type="caution">
    <text evidence="1">The sequence shown here is derived from an EMBL/GenBank/DDBJ whole genome shotgun (WGS) entry which is preliminary data.</text>
</comment>
<accession>A0A4Y2AMQ3</accession>
<dbReference type="EMBL" id="BGPR01000021">
    <property type="protein sequence ID" value="GBL80274.1"/>
    <property type="molecule type" value="Genomic_DNA"/>
</dbReference>
<reference evidence="1 2" key="1">
    <citation type="journal article" date="2019" name="Sci. Rep.">
        <title>Orb-weaving spider Araneus ventricosus genome elucidates the spidroin gene catalogue.</title>
        <authorList>
            <person name="Kono N."/>
            <person name="Nakamura H."/>
            <person name="Ohtoshi R."/>
            <person name="Moran D.A.P."/>
            <person name="Shinohara A."/>
            <person name="Yoshida Y."/>
            <person name="Fujiwara M."/>
            <person name="Mori M."/>
            <person name="Tomita M."/>
            <person name="Arakawa K."/>
        </authorList>
    </citation>
    <scope>NUCLEOTIDE SEQUENCE [LARGE SCALE GENOMIC DNA]</scope>
</reference>
<sequence>MSGWLKIPVLSNRCNTSSTEAGVLIAYHQATNRHLPKEVRTITDGGNPTSIISISPGESSARLLIRRPFIRVLMFPQGRSQGGNSISSEEAVNQPCHHYCTSRGAGDLVTYAETSHLRSPR</sequence>
<dbReference type="Proteomes" id="UP000499080">
    <property type="component" value="Unassembled WGS sequence"/>
</dbReference>
<evidence type="ECO:0000313" key="1">
    <source>
        <dbReference type="EMBL" id="GBL80274.1"/>
    </source>
</evidence>
<proteinExistence type="predicted"/>
<evidence type="ECO:0000313" key="2">
    <source>
        <dbReference type="Proteomes" id="UP000499080"/>
    </source>
</evidence>
<name>A0A4Y2AMQ3_ARAVE</name>
<gene>
    <name evidence="1" type="ORF">AVEN_92205_1</name>
</gene>